<organism evidence="6 7">
    <name type="scientific">Actinacidiphila epipremni</name>
    <dbReference type="NCBI Taxonomy" id="2053013"/>
    <lineage>
        <taxon>Bacteria</taxon>
        <taxon>Bacillati</taxon>
        <taxon>Actinomycetota</taxon>
        <taxon>Actinomycetes</taxon>
        <taxon>Kitasatosporales</taxon>
        <taxon>Streptomycetaceae</taxon>
        <taxon>Actinacidiphila</taxon>
    </lineage>
</organism>
<dbReference type="PANTHER" id="PTHR44942">
    <property type="entry name" value="METHYLTRANSF_11 DOMAIN-CONTAINING PROTEIN"/>
    <property type="match status" value="1"/>
</dbReference>
<dbReference type="InterPro" id="IPR051052">
    <property type="entry name" value="Diverse_substrate_MTase"/>
</dbReference>
<dbReference type="InterPro" id="IPR029063">
    <property type="entry name" value="SAM-dependent_MTases_sf"/>
</dbReference>
<dbReference type="CDD" id="cd02440">
    <property type="entry name" value="AdoMet_MTases"/>
    <property type="match status" value="1"/>
</dbReference>
<dbReference type="RefSeq" id="WP_167984496.1">
    <property type="nucleotide sequence ID" value="NZ_JAATEJ010000016.1"/>
</dbReference>
<comment type="similarity">
    <text evidence="1">Belongs to the methyltransferase superfamily.</text>
</comment>
<dbReference type="Proteomes" id="UP000734511">
    <property type="component" value="Unassembled WGS sequence"/>
</dbReference>
<protein>
    <submittedName>
        <fullName evidence="6">Class I SAM-dependent methyltransferase</fullName>
    </submittedName>
</protein>
<feature type="domain" description="Methyltransferase type 11" evidence="5">
    <location>
        <begin position="78"/>
        <end position="167"/>
    </location>
</feature>
<keyword evidence="2 6" id="KW-0489">Methyltransferase</keyword>
<dbReference type="InterPro" id="IPR013216">
    <property type="entry name" value="Methyltransf_11"/>
</dbReference>
<dbReference type="Gene3D" id="3.40.50.150">
    <property type="entry name" value="Vaccinia Virus protein VP39"/>
    <property type="match status" value="1"/>
</dbReference>
<comment type="caution">
    <text evidence="6">The sequence shown here is derived from an EMBL/GenBank/DDBJ whole genome shotgun (WGS) entry which is preliminary data.</text>
</comment>
<keyword evidence="7" id="KW-1185">Reference proteome</keyword>
<dbReference type="EMBL" id="JAATEJ010000016">
    <property type="protein sequence ID" value="NJP45635.1"/>
    <property type="molecule type" value="Genomic_DNA"/>
</dbReference>
<dbReference type="PANTHER" id="PTHR44942:SF4">
    <property type="entry name" value="METHYLTRANSFERASE TYPE 11 DOMAIN-CONTAINING PROTEIN"/>
    <property type="match status" value="1"/>
</dbReference>
<dbReference type="GO" id="GO:0008168">
    <property type="term" value="F:methyltransferase activity"/>
    <property type="evidence" value="ECO:0007669"/>
    <property type="project" value="UniProtKB-KW"/>
</dbReference>
<evidence type="ECO:0000256" key="3">
    <source>
        <dbReference type="ARBA" id="ARBA00022679"/>
    </source>
</evidence>
<dbReference type="SUPFAM" id="SSF53335">
    <property type="entry name" value="S-adenosyl-L-methionine-dependent methyltransferases"/>
    <property type="match status" value="1"/>
</dbReference>
<evidence type="ECO:0000256" key="1">
    <source>
        <dbReference type="ARBA" id="ARBA00008361"/>
    </source>
</evidence>
<name>A0ABX0ZP04_9ACTN</name>
<dbReference type="Pfam" id="PF08241">
    <property type="entry name" value="Methyltransf_11"/>
    <property type="match status" value="1"/>
</dbReference>
<evidence type="ECO:0000256" key="4">
    <source>
        <dbReference type="SAM" id="MobiDB-lite"/>
    </source>
</evidence>
<evidence type="ECO:0000259" key="5">
    <source>
        <dbReference type="Pfam" id="PF08241"/>
    </source>
</evidence>
<feature type="region of interest" description="Disordered" evidence="4">
    <location>
        <begin position="1"/>
        <end position="28"/>
    </location>
</feature>
<evidence type="ECO:0000256" key="2">
    <source>
        <dbReference type="ARBA" id="ARBA00022603"/>
    </source>
</evidence>
<reference evidence="6 7" key="1">
    <citation type="submission" date="2020-03" db="EMBL/GenBank/DDBJ databases">
        <title>WGS of actinomycetes isolated from Thailand.</title>
        <authorList>
            <person name="Thawai C."/>
        </authorList>
    </citation>
    <scope>NUCLEOTIDE SEQUENCE [LARGE SCALE GENOMIC DNA]</scope>
    <source>
        <strain evidence="6 7">PRB2-1</strain>
    </source>
</reference>
<sequence>MSDDVSRSESGAQSDPGDGSVAGPDKKPDLELFARRASSFGAVAAEYDEHRPGYPPEAVAWALAPVAALRGGGALDVLDLAAGTGKLSRAALALGHRVTSVEPDPGMLERLREGLPQATALAGTAEEIPLPDASVDGVVVGQAIHWFDQQRALPEIARVLRPGGVLATLSNADDDRVGWIAGLGDISPSQVSFLGWKNSPGRAIEPHPAFSPAVSEDFPHVMRRTAETLTATAATHSHLLVMAPDERAAALERILAYLRSRPETAQGEFELHLVTRVQRCERTGG</sequence>
<proteinExistence type="inferred from homology"/>
<gene>
    <name evidence="6" type="ORF">HCN08_19835</name>
</gene>
<evidence type="ECO:0000313" key="6">
    <source>
        <dbReference type="EMBL" id="NJP45635.1"/>
    </source>
</evidence>
<accession>A0ABX0ZP04</accession>
<evidence type="ECO:0000313" key="7">
    <source>
        <dbReference type="Proteomes" id="UP000734511"/>
    </source>
</evidence>
<dbReference type="GO" id="GO:0032259">
    <property type="term" value="P:methylation"/>
    <property type="evidence" value="ECO:0007669"/>
    <property type="project" value="UniProtKB-KW"/>
</dbReference>
<keyword evidence="3" id="KW-0808">Transferase</keyword>